<dbReference type="GO" id="GO:0070573">
    <property type="term" value="F:metallodipeptidase activity"/>
    <property type="evidence" value="ECO:0007669"/>
    <property type="project" value="InterPro"/>
</dbReference>
<name>A0A1M6IC94_9FIRM</name>
<dbReference type="Proteomes" id="UP000184301">
    <property type="component" value="Unassembled WGS sequence"/>
</dbReference>
<dbReference type="InterPro" id="IPR008257">
    <property type="entry name" value="Pept_M19"/>
</dbReference>
<dbReference type="PROSITE" id="PS51365">
    <property type="entry name" value="RENAL_DIPEPTIDASE_2"/>
    <property type="match status" value="1"/>
</dbReference>
<dbReference type="Pfam" id="PF01244">
    <property type="entry name" value="Peptidase_M19"/>
    <property type="match status" value="1"/>
</dbReference>
<dbReference type="GO" id="GO:0006508">
    <property type="term" value="P:proteolysis"/>
    <property type="evidence" value="ECO:0007669"/>
    <property type="project" value="InterPro"/>
</dbReference>
<dbReference type="Gene3D" id="3.20.20.140">
    <property type="entry name" value="Metal-dependent hydrolases"/>
    <property type="match status" value="1"/>
</dbReference>
<protein>
    <submittedName>
        <fullName evidence="1">Membrane dipeptidase</fullName>
    </submittedName>
</protein>
<sequence length="307" mass="34837">MQLFDLHCDSIVNFRKENEDFLCKDTQFSLSDLKQFKRICQTMAVFIPDTIRGEAALRYFQEHKEYLDLLLRKQSQLASKATSAAEIEAITDTGKCAVLLAVESGAALAGRLENVDYLYECGVRMMTLVWNGENELGSGHDTDHGLTEFGRRAIRRMEKTGMLVDVSHLNDRGFDEVCEVAKKPFIATHSNVRAVCPHKRNLTDVQFQEIVRRKGLVGVNLFRNFLSEDHKDDLDSMYRHVDHMLELGGKDVIACGSDFDGAEIDEKLDSPAKFAASGDYLLTKGIPEQIINKMFYENALDFFYKNI</sequence>
<gene>
    <name evidence="1" type="ORF">SAMN02745243_00323</name>
</gene>
<dbReference type="PANTHER" id="PTHR10443:SF12">
    <property type="entry name" value="DIPEPTIDASE"/>
    <property type="match status" value="1"/>
</dbReference>
<dbReference type="PANTHER" id="PTHR10443">
    <property type="entry name" value="MICROSOMAL DIPEPTIDASE"/>
    <property type="match status" value="1"/>
</dbReference>
<proteinExistence type="predicted"/>
<evidence type="ECO:0000313" key="2">
    <source>
        <dbReference type="Proteomes" id="UP000184301"/>
    </source>
</evidence>
<dbReference type="CDD" id="cd01301">
    <property type="entry name" value="rDP_like"/>
    <property type="match status" value="1"/>
</dbReference>
<reference evidence="1 2" key="1">
    <citation type="submission" date="2016-11" db="EMBL/GenBank/DDBJ databases">
        <authorList>
            <person name="Jaros S."/>
            <person name="Januszkiewicz K."/>
            <person name="Wedrychowicz H."/>
        </authorList>
    </citation>
    <scope>NUCLEOTIDE SEQUENCE [LARGE SCALE GENOMIC DNA]</scope>
    <source>
        <strain evidence="1 2">DSM 15480</strain>
    </source>
</reference>
<evidence type="ECO:0000313" key="1">
    <source>
        <dbReference type="EMBL" id="SHJ32109.1"/>
    </source>
</evidence>
<organism evidence="1 2">
    <name type="scientific">Hespellia stercorisuis DSM 15480</name>
    <dbReference type="NCBI Taxonomy" id="1121950"/>
    <lineage>
        <taxon>Bacteria</taxon>
        <taxon>Bacillati</taxon>
        <taxon>Bacillota</taxon>
        <taxon>Clostridia</taxon>
        <taxon>Lachnospirales</taxon>
        <taxon>Lachnospiraceae</taxon>
        <taxon>Hespellia</taxon>
    </lineage>
</organism>
<dbReference type="OrthoDB" id="9804920at2"/>
<dbReference type="InterPro" id="IPR032466">
    <property type="entry name" value="Metal_Hydrolase"/>
</dbReference>
<dbReference type="STRING" id="1121950.SAMN02745243_00323"/>
<dbReference type="RefSeq" id="WP_073104133.1">
    <property type="nucleotide sequence ID" value="NZ_FQZY01000006.1"/>
</dbReference>
<dbReference type="AlphaFoldDB" id="A0A1M6IC94"/>
<accession>A0A1M6IC94</accession>
<dbReference type="SUPFAM" id="SSF51556">
    <property type="entry name" value="Metallo-dependent hydrolases"/>
    <property type="match status" value="1"/>
</dbReference>
<keyword evidence="2" id="KW-1185">Reference proteome</keyword>
<dbReference type="EMBL" id="FQZY01000006">
    <property type="protein sequence ID" value="SHJ32109.1"/>
    <property type="molecule type" value="Genomic_DNA"/>
</dbReference>